<keyword evidence="1" id="KW-0812">Transmembrane</keyword>
<feature type="transmembrane region" description="Helical" evidence="1">
    <location>
        <begin position="157"/>
        <end position="174"/>
    </location>
</feature>
<evidence type="ECO:0000313" key="3">
    <source>
        <dbReference type="Proteomes" id="UP000326951"/>
    </source>
</evidence>
<keyword evidence="1" id="KW-1133">Transmembrane helix</keyword>
<organism evidence="2 3">
    <name type="scientific">Sporolactobacillus terrae</name>
    <dbReference type="NCBI Taxonomy" id="269673"/>
    <lineage>
        <taxon>Bacteria</taxon>
        <taxon>Bacillati</taxon>
        <taxon>Bacillota</taxon>
        <taxon>Bacilli</taxon>
        <taxon>Bacillales</taxon>
        <taxon>Sporolactobacillaceae</taxon>
        <taxon>Sporolactobacillus</taxon>
    </lineage>
</organism>
<dbReference type="AlphaFoldDB" id="A0A5K7WUN0"/>
<reference evidence="2 3" key="1">
    <citation type="submission" date="2019-09" db="EMBL/GenBank/DDBJ databases">
        <title>Complete genome sequence of Sporolactobacillus terrae 70-3.</title>
        <authorList>
            <person name="Tanaka N."/>
            <person name="Shiwa Y."/>
            <person name="Fujita N."/>
            <person name="Tanasupawat S."/>
        </authorList>
    </citation>
    <scope>NUCLEOTIDE SEQUENCE [LARGE SCALE GENOMIC DNA]</scope>
    <source>
        <strain evidence="2 3">70-3</strain>
    </source>
</reference>
<sequence length="191" mass="21806">MTDLYNPTIAEFFVTYCLLLGATLLWEKYLRRTLTYHRGVFYSLLIGYAMIALLLMIQPMGSAERSVIAPDSPLINLEPFRIIAAQLQSVQGHWLIMWHIFLPIPFVFFVGFIGRGRLSWSSFLMVGFAASFASALCLFLMNAIPQFPKHLFDIDRLILNGIGISLGTLLFCWLETKSWMRECIVNTLSAR</sequence>
<gene>
    <name evidence="2" type="ORF">St703_00390</name>
</gene>
<evidence type="ECO:0000313" key="2">
    <source>
        <dbReference type="EMBL" id="BBN97334.1"/>
    </source>
</evidence>
<keyword evidence="1" id="KW-0472">Membrane</keyword>
<proteinExistence type="predicted"/>
<protein>
    <recommendedName>
        <fullName evidence="4">VanZ-like domain-containing protein</fullName>
    </recommendedName>
</protein>
<dbReference type="PANTHER" id="PTHR36834:SF1">
    <property type="entry name" value="INTEGRAL MEMBRANE PROTEIN"/>
    <property type="match status" value="1"/>
</dbReference>
<dbReference type="RefSeq" id="WP_139692616.1">
    <property type="nucleotide sequence ID" value="NZ_AP021853.1"/>
</dbReference>
<feature type="transmembrane region" description="Helical" evidence="1">
    <location>
        <begin position="123"/>
        <end position="145"/>
    </location>
</feature>
<feature type="transmembrane region" description="Helical" evidence="1">
    <location>
        <begin position="39"/>
        <end position="57"/>
    </location>
</feature>
<dbReference type="Proteomes" id="UP000326951">
    <property type="component" value="Chromosome"/>
</dbReference>
<name>A0A5K7WUN0_9BACL</name>
<dbReference type="EMBL" id="AP021853">
    <property type="protein sequence ID" value="BBN97334.1"/>
    <property type="molecule type" value="Genomic_DNA"/>
</dbReference>
<evidence type="ECO:0000256" key="1">
    <source>
        <dbReference type="SAM" id="Phobius"/>
    </source>
</evidence>
<evidence type="ECO:0008006" key="4">
    <source>
        <dbReference type="Google" id="ProtNLM"/>
    </source>
</evidence>
<feature type="transmembrane region" description="Helical" evidence="1">
    <location>
        <begin position="6"/>
        <end position="27"/>
    </location>
</feature>
<dbReference type="PANTHER" id="PTHR36834">
    <property type="entry name" value="MEMBRANE PROTEIN-RELATED"/>
    <property type="match status" value="1"/>
</dbReference>
<feature type="transmembrane region" description="Helical" evidence="1">
    <location>
        <begin position="96"/>
        <end position="114"/>
    </location>
</feature>
<dbReference type="InterPro" id="IPR053150">
    <property type="entry name" value="Teicoplanin_resist-assoc"/>
</dbReference>
<accession>A0A5K7WUN0</accession>